<dbReference type="InterPro" id="IPR051199">
    <property type="entry name" value="LPS_LOS_Heptosyltrfase"/>
</dbReference>
<dbReference type="STRING" id="1817772.A2527_07275"/>
<evidence type="ECO:0000313" key="3">
    <source>
        <dbReference type="EMBL" id="OGG95316.1"/>
    </source>
</evidence>
<dbReference type="GO" id="GO:0008713">
    <property type="term" value="F:ADP-heptose-lipopolysaccharide heptosyltransferase activity"/>
    <property type="evidence" value="ECO:0007669"/>
    <property type="project" value="TreeGrafter"/>
</dbReference>
<dbReference type="SUPFAM" id="SSF53756">
    <property type="entry name" value="UDP-Glycosyltransferase/glycogen phosphorylase"/>
    <property type="match status" value="1"/>
</dbReference>
<evidence type="ECO:0000256" key="1">
    <source>
        <dbReference type="ARBA" id="ARBA00022676"/>
    </source>
</evidence>
<proteinExistence type="predicted"/>
<evidence type="ECO:0008006" key="5">
    <source>
        <dbReference type="Google" id="ProtNLM"/>
    </source>
</evidence>
<reference evidence="3 4" key="1">
    <citation type="journal article" date="2016" name="Nat. Commun.">
        <title>Thousands of microbial genomes shed light on interconnected biogeochemical processes in an aquifer system.</title>
        <authorList>
            <person name="Anantharaman K."/>
            <person name="Brown C.T."/>
            <person name="Hug L.A."/>
            <person name="Sharon I."/>
            <person name="Castelle C.J."/>
            <person name="Probst A.J."/>
            <person name="Thomas B.C."/>
            <person name="Singh A."/>
            <person name="Wilkins M.J."/>
            <person name="Karaoz U."/>
            <person name="Brodie E.L."/>
            <person name="Williams K.H."/>
            <person name="Hubbard S.S."/>
            <person name="Banfield J.F."/>
        </authorList>
    </citation>
    <scope>NUCLEOTIDE SEQUENCE [LARGE SCALE GENOMIC DNA]</scope>
</reference>
<dbReference type="Pfam" id="PF01075">
    <property type="entry name" value="Glyco_transf_9"/>
    <property type="match status" value="1"/>
</dbReference>
<dbReference type="GO" id="GO:0005829">
    <property type="term" value="C:cytosol"/>
    <property type="evidence" value="ECO:0007669"/>
    <property type="project" value="TreeGrafter"/>
</dbReference>
<dbReference type="PANTHER" id="PTHR30160:SF15">
    <property type="entry name" value="GLYCOSYLTRANSFERASE HI_0523-RELATED"/>
    <property type="match status" value="1"/>
</dbReference>
<dbReference type="Gene3D" id="3.40.50.2000">
    <property type="entry name" value="Glycogen Phosphorylase B"/>
    <property type="match status" value="2"/>
</dbReference>
<keyword evidence="1" id="KW-0328">Glycosyltransferase</keyword>
<dbReference type="PANTHER" id="PTHR30160">
    <property type="entry name" value="TETRAACYLDISACCHARIDE 4'-KINASE-RELATED"/>
    <property type="match status" value="1"/>
</dbReference>
<comment type="caution">
    <text evidence="3">The sequence shown here is derived from an EMBL/GenBank/DDBJ whole genome shotgun (WGS) entry which is preliminary data.</text>
</comment>
<evidence type="ECO:0000313" key="4">
    <source>
        <dbReference type="Proteomes" id="UP000178449"/>
    </source>
</evidence>
<organism evidence="3 4">
    <name type="scientific">Candidatus Lambdaproteobacteria bacterium RIFOXYD2_FULL_50_16</name>
    <dbReference type="NCBI Taxonomy" id="1817772"/>
    <lineage>
        <taxon>Bacteria</taxon>
        <taxon>Pseudomonadati</taxon>
        <taxon>Pseudomonadota</taxon>
        <taxon>Candidatus Lambdaproteobacteria</taxon>
    </lineage>
</organism>
<keyword evidence="2" id="KW-0808">Transferase</keyword>
<dbReference type="InterPro" id="IPR002201">
    <property type="entry name" value="Glyco_trans_9"/>
</dbReference>
<name>A0A1F6GB30_9PROT</name>
<sequence>MKRTLIFRKLKKRPKKILVCRTDRIGDFVLSLPVFEVLGNQLGMEVHVLCRGINLPLLQNLPHIASSIAYHETLEARLVAELNTQKFDALLVLVNDEAGMRLVPQLNNIPVRIGPLSKPSRLFHLTHPVLQKRSRSIKSEAQYNLDLLQVFNWQGEPPRPKLEFSQTEETRFLADLAKLAPKLDRGMGFIALHAGMHDSALNWPFDHYRGLLSELLAAGYQVVLTGNGKGEIELGRQMSLGLPQEAKLIDLSGQLELRQLALLFRYARLYIGGSTGPTHVANAALCPIISFYPPIRVQSATRWAPFLADGEVLSPPVECKQAYKCIGEVCPDKDCMGKISVEAAFKAVKRQIRPNPLAL</sequence>
<protein>
    <recommendedName>
        <fullName evidence="5">Heptosyltransferase</fullName>
    </recommendedName>
</protein>
<dbReference type="Proteomes" id="UP000178449">
    <property type="component" value="Unassembled WGS sequence"/>
</dbReference>
<evidence type="ECO:0000256" key="2">
    <source>
        <dbReference type="ARBA" id="ARBA00022679"/>
    </source>
</evidence>
<dbReference type="CDD" id="cd03789">
    <property type="entry name" value="GT9_LPS_heptosyltransferase"/>
    <property type="match status" value="1"/>
</dbReference>
<dbReference type="GO" id="GO:0009244">
    <property type="term" value="P:lipopolysaccharide core region biosynthetic process"/>
    <property type="evidence" value="ECO:0007669"/>
    <property type="project" value="TreeGrafter"/>
</dbReference>
<gene>
    <name evidence="3" type="ORF">A2527_07275</name>
</gene>
<dbReference type="EMBL" id="MFNE01000024">
    <property type="protein sequence ID" value="OGG95316.1"/>
    <property type="molecule type" value="Genomic_DNA"/>
</dbReference>
<accession>A0A1F6GB30</accession>
<dbReference type="AlphaFoldDB" id="A0A1F6GB30"/>